<dbReference type="EMBL" id="CP090174">
    <property type="protein sequence ID" value="UJO24727.1"/>
    <property type="molecule type" value="Genomic_DNA"/>
</dbReference>
<reference evidence="1" key="1">
    <citation type="submission" date="2021-12" db="EMBL/GenBank/DDBJ databases">
        <authorList>
            <person name="Zaccaron A."/>
            <person name="Stergiopoulos I."/>
        </authorList>
    </citation>
    <scope>NUCLEOTIDE SEQUENCE</scope>
    <source>
        <strain evidence="1">Race5_Kim</strain>
    </source>
</reference>
<dbReference type="KEGG" id="ffu:CLAFUR5_14032"/>
<accession>A0A9Q8PLS3</accession>
<dbReference type="GeneID" id="71993910"/>
<sequence>MATSNTSRGLLDLPAEIWSHVGKLAIDASPVIDNEAVEHCTVSHQQTRHSARQGLRVYQPPITKVSRALREELLPYYYQTKICIWWDMCSILNKRHLLGWLKAIGEDNRRNLGGFYFSLSIHSTTSHDWPIRRLRQTLRAGCGADVVLRGTQSTVDGHRKFRVEFLS</sequence>
<evidence type="ECO:0000313" key="1">
    <source>
        <dbReference type="EMBL" id="UJO24727.1"/>
    </source>
</evidence>
<proteinExistence type="predicted"/>
<name>A0A9Q8PLS3_PASFU</name>
<gene>
    <name evidence="1" type="ORF">CLAFUR5_14032</name>
</gene>
<organism evidence="1 2">
    <name type="scientific">Passalora fulva</name>
    <name type="common">Tomato leaf mold</name>
    <name type="synonym">Cladosporium fulvum</name>
    <dbReference type="NCBI Taxonomy" id="5499"/>
    <lineage>
        <taxon>Eukaryota</taxon>
        <taxon>Fungi</taxon>
        <taxon>Dikarya</taxon>
        <taxon>Ascomycota</taxon>
        <taxon>Pezizomycotina</taxon>
        <taxon>Dothideomycetes</taxon>
        <taxon>Dothideomycetidae</taxon>
        <taxon>Mycosphaerellales</taxon>
        <taxon>Mycosphaerellaceae</taxon>
        <taxon>Fulvia</taxon>
    </lineage>
</organism>
<dbReference type="OrthoDB" id="3646601at2759"/>
<dbReference type="RefSeq" id="XP_047769093.1">
    <property type="nucleotide sequence ID" value="XM_047913180.1"/>
</dbReference>
<evidence type="ECO:0000313" key="2">
    <source>
        <dbReference type="Proteomes" id="UP000756132"/>
    </source>
</evidence>
<dbReference type="Proteomes" id="UP000756132">
    <property type="component" value="Chromosome 12"/>
</dbReference>
<protein>
    <submittedName>
        <fullName evidence="1">Uncharacterized protein</fullName>
    </submittedName>
</protein>
<keyword evidence="2" id="KW-1185">Reference proteome</keyword>
<reference evidence="1" key="2">
    <citation type="journal article" date="2022" name="Microb. Genom.">
        <title>A chromosome-scale genome assembly of the tomato pathogen Cladosporium fulvum reveals a compartmentalized genome architecture and the presence of a dispensable chromosome.</title>
        <authorList>
            <person name="Zaccaron A.Z."/>
            <person name="Chen L.H."/>
            <person name="Samaras A."/>
            <person name="Stergiopoulos I."/>
        </authorList>
    </citation>
    <scope>NUCLEOTIDE SEQUENCE</scope>
    <source>
        <strain evidence="1">Race5_Kim</strain>
    </source>
</reference>
<dbReference type="AlphaFoldDB" id="A0A9Q8PLS3"/>